<keyword evidence="4 5" id="KW-0472">Membrane</keyword>
<evidence type="ECO:0000256" key="3">
    <source>
        <dbReference type="ARBA" id="ARBA00022989"/>
    </source>
</evidence>
<feature type="transmembrane region" description="Helical" evidence="5">
    <location>
        <begin position="392"/>
        <end position="414"/>
    </location>
</feature>
<feature type="transmembrane region" description="Helical" evidence="5">
    <location>
        <begin position="251"/>
        <end position="278"/>
    </location>
</feature>
<evidence type="ECO:0000313" key="7">
    <source>
        <dbReference type="Proteomes" id="UP000178162"/>
    </source>
</evidence>
<feature type="transmembrane region" description="Helical" evidence="5">
    <location>
        <begin position="87"/>
        <end position="108"/>
    </location>
</feature>
<dbReference type="Pfam" id="PF01943">
    <property type="entry name" value="Polysacc_synt"/>
    <property type="match status" value="1"/>
</dbReference>
<proteinExistence type="predicted"/>
<keyword evidence="3 5" id="KW-1133">Transmembrane helix</keyword>
<feature type="transmembrane region" description="Helical" evidence="5">
    <location>
        <begin position="211"/>
        <end position="231"/>
    </location>
</feature>
<protein>
    <submittedName>
        <fullName evidence="6">Uncharacterized protein</fullName>
    </submittedName>
</protein>
<feature type="transmembrane region" description="Helical" evidence="5">
    <location>
        <begin position="299"/>
        <end position="322"/>
    </location>
</feature>
<evidence type="ECO:0000256" key="5">
    <source>
        <dbReference type="SAM" id="Phobius"/>
    </source>
</evidence>
<dbReference type="EMBL" id="MHCR01000014">
    <property type="protein sequence ID" value="OGY25591.1"/>
    <property type="molecule type" value="Genomic_DNA"/>
</dbReference>
<reference evidence="6 7" key="1">
    <citation type="journal article" date="2016" name="Nat. Commun.">
        <title>Thousands of microbial genomes shed light on interconnected biogeochemical processes in an aquifer system.</title>
        <authorList>
            <person name="Anantharaman K."/>
            <person name="Brown C.T."/>
            <person name="Hug L.A."/>
            <person name="Sharon I."/>
            <person name="Castelle C.J."/>
            <person name="Probst A.J."/>
            <person name="Thomas B.C."/>
            <person name="Singh A."/>
            <person name="Wilkins M.J."/>
            <person name="Karaoz U."/>
            <person name="Brodie E.L."/>
            <person name="Williams K.H."/>
            <person name="Hubbard S.S."/>
            <person name="Banfield J.F."/>
        </authorList>
    </citation>
    <scope>NUCLEOTIDE SEQUENCE [LARGE SCALE GENOMIC DNA]</scope>
</reference>
<dbReference type="GO" id="GO:0016020">
    <property type="term" value="C:membrane"/>
    <property type="evidence" value="ECO:0007669"/>
    <property type="project" value="UniProtKB-SubCell"/>
</dbReference>
<feature type="transmembrane region" description="Helical" evidence="5">
    <location>
        <begin position="114"/>
        <end position="136"/>
    </location>
</feature>
<gene>
    <name evidence="6" type="ORF">A2134_03435</name>
</gene>
<dbReference type="PANTHER" id="PTHR43424">
    <property type="entry name" value="LOCUS PUTATIVE PROTEIN 1-RELATED"/>
    <property type="match status" value="1"/>
</dbReference>
<comment type="caution">
    <text evidence="6">The sequence shown here is derived from an EMBL/GenBank/DDBJ whole genome shotgun (WGS) entry which is preliminary data.</text>
</comment>
<evidence type="ECO:0000256" key="1">
    <source>
        <dbReference type="ARBA" id="ARBA00004141"/>
    </source>
</evidence>
<sequence>MNIHFKFAYNTTLQLIGKGTTTASTAAIAYLIARNFSVSDYGSYIAILSYISLFYIFTDFGLNAIFVRDTGSDQNKQNKYFKNLLGLRIVVGILVAFVATAILAFTGHSPMVKLGIIVGLVLILVQSGANTALALFQSRIRYDWATIVDILGAVANLIFVYIAVLTFNNILFVILALVVGYTIRLLVALYLVRSQLMGLSLAFEVNLWKRLLLAALPIGLVAIFSQFNAQIDKQIVLLANYKPTLGLDGETAAGFYGISYKIFELAIVFPSYIMNVGFPIMVRKKEEGLANLFRFSKKLAMIMISLGSLGLIIGWFITPFIFELPGLDKFSQSILTTRILLLGFPLFFITPLTLWLSIVLNKTKEMMFIYGFAAAFNFVANIALVSSFGYNAAAAITVITEALILGMSIWVLILKKTNPIQVLKEFN</sequence>
<feature type="transmembrane region" description="Helical" evidence="5">
    <location>
        <begin position="342"/>
        <end position="360"/>
    </location>
</feature>
<accession>A0A1G1WD78</accession>
<dbReference type="STRING" id="1802595.A2134_03435"/>
<dbReference type="AlphaFoldDB" id="A0A1G1WD78"/>
<feature type="transmembrane region" description="Helical" evidence="5">
    <location>
        <begin position="12"/>
        <end position="32"/>
    </location>
</feature>
<evidence type="ECO:0000256" key="2">
    <source>
        <dbReference type="ARBA" id="ARBA00022692"/>
    </source>
</evidence>
<name>A0A1G1WD78_9BACT</name>
<feature type="transmembrane region" description="Helical" evidence="5">
    <location>
        <begin position="170"/>
        <end position="191"/>
    </location>
</feature>
<keyword evidence="2 5" id="KW-0812">Transmembrane</keyword>
<dbReference type="InterPro" id="IPR002797">
    <property type="entry name" value="Polysacc_synth"/>
</dbReference>
<evidence type="ECO:0000256" key="4">
    <source>
        <dbReference type="ARBA" id="ARBA00023136"/>
    </source>
</evidence>
<organism evidence="6 7">
    <name type="scientific">Candidatus Woykebacteria bacterium RBG_16_39_9b</name>
    <dbReference type="NCBI Taxonomy" id="1802595"/>
    <lineage>
        <taxon>Bacteria</taxon>
        <taxon>Candidatus Woykeibacteriota</taxon>
    </lineage>
</organism>
<dbReference type="Proteomes" id="UP000178162">
    <property type="component" value="Unassembled WGS sequence"/>
</dbReference>
<dbReference type="InterPro" id="IPR052556">
    <property type="entry name" value="PolySynth_Transporter"/>
</dbReference>
<feature type="transmembrane region" description="Helical" evidence="5">
    <location>
        <begin position="143"/>
        <end position="164"/>
    </location>
</feature>
<feature type="transmembrane region" description="Helical" evidence="5">
    <location>
        <begin position="44"/>
        <end position="66"/>
    </location>
</feature>
<comment type="subcellular location">
    <subcellularLocation>
        <location evidence="1">Membrane</location>
        <topology evidence="1">Multi-pass membrane protein</topology>
    </subcellularLocation>
</comment>
<evidence type="ECO:0000313" key="6">
    <source>
        <dbReference type="EMBL" id="OGY25591.1"/>
    </source>
</evidence>
<feature type="transmembrane region" description="Helical" evidence="5">
    <location>
        <begin position="367"/>
        <end position="386"/>
    </location>
</feature>
<dbReference type="PANTHER" id="PTHR43424:SF1">
    <property type="entry name" value="LOCUS PUTATIVE PROTEIN 1-RELATED"/>
    <property type="match status" value="1"/>
</dbReference>